<evidence type="ECO:0000256" key="4">
    <source>
        <dbReference type="RuleBase" id="RU362132"/>
    </source>
</evidence>
<dbReference type="PANTHER" id="PTHR18968:SF13">
    <property type="entry name" value="ACETOLACTATE SYNTHASE CATALYTIC SUBUNIT, MITOCHONDRIAL"/>
    <property type="match status" value="1"/>
</dbReference>
<dbReference type="FunFam" id="3.40.50.970:FF:000007">
    <property type="entry name" value="Acetolactate synthase"/>
    <property type="match status" value="1"/>
</dbReference>
<dbReference type="PANTHER" id="PTHR18968">
    <property type="entry name" value="THIAMINE PYROPHOSPHATE ENZYMES"/>
    <property type="match status" value="1"/>
</dbReference>
<dbReference type="InterPro" id="IPR029061">
    <property type="entry name" value="THDP-binding"/>
</dbReference>
<proteinExistence type="inferred from homology"/>
<dbReference type="Pfam" id="PF02776">
    <property type="entry name" value="TPP_enzyme_N"/>
    <property type="match status" value="1"/>
</dbReference>
<dbReference type="GO" id="GO:0005948">
    <property type="term" value="C:acetolactate synthase complex"/>
    <property type="evidence" value="ECO:0007669"/>
    <property type="project" value="TreeGrafter"/>
</dbReference>
<dbReference type="InterPro" id="IPR011766">
    <property type="entry name" value="TPP_enzyme_TPP-bd"/>
</dbReference>
<dbReference type="Proteomes" id="UP000294325">
    <property type="component" value="Chromosome"/>
</dbReference>
<dbReference type="GO" id="GO:0003984">
    <property type="term" value="F:acetolactate synthase activity"/>
    <property type="evidence" value="ECO:0007669"/>
    <property type="project" value="TreeGrafter"/>
</dbReference>
<evidence type="ECO:0000256" key="3">
    <source>
        <dbReference type="ARBA" id="ARBA00023052"/>
    </source>
</evidence>
<organism evidence="8 9">
    <name type="scientific">Nitrosococcus wardiae</name>
    <dbReference type="NCBI Taxonomy" id="1814290"/>
    <lineage>
        <taxon>Bacteria</taxon>
        <taxon>Pseudomonadati</taxon>
        <taxon>Pseudomonadota</taxon>
        <taxon>Gammaproteobacteria</taxon>
        <taxon>Chromatiales</taxon>
        <taxon>Chromatiaceae</taxon>
        <taxon>Nitrosococcus</taxon>
    </lineage>
</organism>
<dbReference type="CDD" id="cd07035">
    <property type="entry name" value="TPP_PYR_POX_like"/>
    <property type="match status" value="1"/>
</dbReference>
<evidence type="ECO:0000313" key="8">
    <source>
        <dbReference type="EMBL" id="QBQ56622.1"/>
    </source>
</evidence>
<gene>
    <name evidence="8" type="ORF">E3U44_16255</name>
</gene>
<dbReference type="SUPFAM" id="SSF52518">
    <property type="entry name" value="Thiamin diphosphate-binding fold (THDP-binding)"/>
    <property type="match status" value="2"/>
</dbReference>
<dbReference type="CDD" id="cd00568">
    <property type="entry name" value="TPP_enzymes"/>
    <property type="match status" value="1"/>
</dbReference>
<evidence type="ECO:0000259" key="5">
    <source>
        <dbReference type="Pfam" id="PF00205"/>
    </source>
</evidence>
<dbReference type="EMBL" id="CP038033">
    <property type="protein sequence ID" value="QBQ56622.1"/>
    <property type="molecule type" value="Genomic_DNA"/>
</dbReference>
<feature type="domain" description="Thiamine pyrophosphate enzyme N-terminal TPP-binding" evidence="7">
    <location>
        <begin position="20"/>
        <end position="132"/>
    </location>
</feature>
<dbReference type="GO" id="GO:0050660">
    <property type="term" value="F:flavin adenine dinucleotide binding"/>
    <property type="evidence" value="ECO:0007669"/>
    <property type="project" value="TreeGrafter"/>
</dbReference>
<dbReference type="SUPFAM" id="SSF52467">
    <property type="entry name" value="DHS-like NAD/FAD-binding domain"/>
    <property type="match status" value="1"/>
</dbReference>
<keyword evidence="9" id="KW-1185">Reference proteome</keyword>
<dbReference type="PROSITE" id="PS00187">
    <property type="entry name" value="TPP_ENZYMES"/>
    <property type="match status" value="1"/>
</dbReference>
<name>A0A4P7C6N5_9GAMM</name>
<dbReference type="RefSeq" id="WP_134359890.1">
    <property type="nucleotide sequence ID" value="NZ_CP038033.1"/>
</dbReference>
<dbReference type="InterPro" id="IPR029035">
    <property type="entry name" value="DHS-like_NAD/FAD-binding_dom"/>
</dbReference>
<dbReference type="InterPro" id="IPR045229">
    <property type="entry name" value="TPP_enz"/>
</dbReference>
<dbReference type="GO" id="GO:0009099">
    <property type="term" value="P:L-valine biosynthetic process"/>
    <property type="evidence" value="ECO:0007669"/>
    <property type="project" value="TreeGrafter"/>
</dbReference>
<dbReference type="InterPro" id="IPR000399">
    <property type="entry name" value="TPP-bd_CS"/>
</dbReference>
<dbReference type="Gene3D" id="3.40.50.970">
    <property type="match status" value="2"/>
</dbReference>
<feature type="domain" description="Thiamine pyrophosphate enzyme central" evidence="5">
    <location>
        <begin position="217"/>
        <end position="349"/>
    </location>
</feature>
<dbReference type="InterPro" id="IPR012000">
    <property type="entry name" value="Thiamin_PyroP_enz_cen_dom"/>
</dbReference>
<sequence>MPNRTVNVAQGSVSRSQFEAGDLLVAYLAQLSVDYVFGVPGGAIEPLYNALARSARRGGPRSVVARHETGAAFMADGYGRQTGKLAVCCATTGPGATNLITGVASAYENHIPMLVITAQTALSNFGRGAFQESSCTGINTVGLFQYCTRYSTLVSHADQLEHKLSTAIMMAYQSPRGPTHLSIPLDILRSISPVKEPSYNLATLLHHPSLLDDDAVKALCYQIEQAKKVVFVVGEECSEAIGTILELALLIQAEVVTTPHGKGLVSPYHPLFRGVVGFAGHLSASEVLSDPKVDAVVVFGASLGEWASNGWDANTLLNARLIHVENTEGNLTRTPMARLHVRGTIITICERVLDYLRSRSPENEGPVSQIERRRFGSPMRGAAMQETRCHFQLDEEAKYCDDSTPIKPQRLMRELTRLFPPNTRFLADTGNSMAWAIHYLQPFDRRLAGRRDAKGGIFRSCLEFASMGWAIGAAVGTALGAPGNPVVCITGDGSLLMSGQEITVAIQEKLPVVFIILNDAALGMVKHGQRLAKAEPIAFELPEINYCAYAEAMGVPGYVIHAPQDMLELDIEAICQRPGPSLIDVRVDPEEVPPINSRIRILGMAQ</sequence>
<evidence type="ECO:0000259" key="7">
    <source>
        <dbReference type="Pfam" id="PF02776"/>
    </source>
</evidence>
<dbReference type="Pfam" id="PF02775">
    <property type="entry name" value="TPP_enzyme_C"/>
    <property type="match status" value="1"/>
</dbReference>
<dbReference type="GO" id="GO:0030976">
    <property type="term" value="F:thiamine pyrophosphate binding"/>
    <property type="evidence" value="ECO:0007669"/>
    <property type="project" value="InterPro"/>
</dbReference>
<feature type="domain" description="Thiamine pyrophosphate enzyme TPP-binding" evidence="6">
    <location>
        <begin position="463"/>
        <end position="585"/>
    </location>
</feature>
<dbReference type="GO" id="GO:0009097">
    <property type="term" value="P:isoleucine biosynthetic process"/>
    <property type="evidence" value="ECO:0007669"/>
    <property type="project" value="TreeGrafter"/>
</dbReference>
<dbReference type="Pfam" id="PF00205">
    <property type="entry name" value="TPP_enzyme_M"/>
    <property type="match status" value="1"/>
</dbReference>
<comment type="cofactor">
    <cofactor evidence="1">
        <name>thiamine diphosphate</name>
        <dbReference type="ChEBI" id="CHEBI:58937"/>
    </cofactor>
</comment>
<dbReference type="GO" id="GO:0000287">
    <property type="term" value="F:magnesium ion binding"/>
    <property type="evidence" value="ECO:0007669"/>
    <property type="project" value="InterPro"/>
</dbReference>
<evidence type="ECO:0000256" key="2">
    <source>
        <dbReference type="ARBA" id="ARBA00007812"/>
    </source>
</evidence>
<protein>
    <submittedName>
        <fullName evidence="8">Thiamine pyrophosphate-binding protein</fullName>
    </submittedName>
</protein>
<dbReference type="KEGG" id="nwr:E3U44_16255"/>
<reference evidence="8 9" key="1">
    <citation type="submission" date="2019-03" db="EMBL/GenBank/DDBJ databases">
        <title>The genome sequence of Nitrosococcus wardiae strain D1FHST reveals the archetypal metabolic capacity of ammonia-oxidizing Gammaproteobacteria.</title>
        <authorList>
            <person name="Wang L."/>
            <person name="Lim C.K."/>
            <person name="Hanson T.E."/>
            <person name="Dang H."/>
            <person name="Klotz M.G."/>
        </authorList>
    </citation>
    <scope>NUCLEOTIDE SEQUENCE [LARGE SCALE GENOMIC DNA]</scope>
    <source>
        <strain evidence="8 9">D1FHS</strain>
    </source>
</reference>
<dbReference type="InterPro" id="IPR012001">
    <property type="entry name" value="Thiamin_PyroP_enz_TPP-bd_dom"/>
</dbReference>
<evidence type="ECO:0000313" key="9">
    <source>
        <dbReference type="Proteomes" id="UP000294325"/>
    </source>
</evidence>
<dbReference type="Gene3D" id="3.40.50.1220">
    <property type="entry name" value="TPP-binding domain"/>
    <property type="match status" value="1"/>
</dbReference>
<keyword evidence="3 4" id="KW-0786">Thiamine pyrophosphate</keyword>
<accession>A0A4P7C6N5</accession>
<comment type="similarity">
    <text evidence="2 4">Belongs to the TPP enzyme family.</text>
</comment>
<dbReference type="AlphaFoldDB" id="A0A4P7C6N5"/>
<evidence type="ECO:0000256" key="1">
    <source>
        <dbReference type="ARBA" id="ARBA00001964"/>
    </source>
</evidence>
<dbReference type="OrthoDB" id="9785953at2"/>
<evidence type="ECO:0000259" key="6">
    <source>
        <dbReference type="Pfam" id="PF02775"/>
    </source>
</evidence>